<dbReference type="Proteomes" id="UP000199473">
    <property type="component" value="Unassembled WGS sequence"/>
</dbReference>
<feature type="transmembrane region" description="Helical" evidence="1">
    <location>
        <begin position="106"/>
        <end position="131"/>
    </location>
</feature>
<evidence type="ECO:0000256" key="1">
    <source>
        <dbReference type="SAM" id="Phobius"/>
    </source>
</evidence>
<gene>
    <name evidence="2" type="ORF">SAMN02745775_103270</name>
</gene>
<feature type="transmembrane region" description="Helical" evidence="1">
    <location>
        <begin position="76"/>
        <end position="100"/>
    </location>
</feature>
<evidence type="ECO:0008006" key="4">
    <source>
        <dbReference type="Google" id="ProtNLM"/>
    </source>
</evidence>
<keyword evidence="1" id="KW-0472">Membrane</keyword>
<accession>A0A1I4AAD0</accession>
<evidence type="ECO:0000313" key="3">
    <source>
        <dbReference type="Proteomes" id="UP000199473"/>
    </source>
</evidence>
<reference evidence="2 3" key="1">
    <citation type="submission" date="2016-10" db="EMBL/GenBank/DDBJ databases">
        <authorList>
            <person name="de Groot N.N."/>
        </authorList>
    </citation>
    <scope>NUCLEOTIDE SEQUENCE [LARGE SCALE GENOMIC DNA]</scope>
    <source>
        <strain evidence="2 3">DSM 19981</strain>
    </source>
</reference>
<keyword evidence="3" id="KW-1185">Reference proteome</keyword>
<evidence type="ECO:0000313" key="2">
    <source>
        <dbReference type="EMBL" id="SFK53263.1"/>
    </source>
</evidence>
<dbReference type="RefSeq" id="WP_092959505.1">
    <property type="nucleotide sequence ID" value="NZ_FOSQ01000003.1"/>
</dbReference>
<dbReference type="AlphaFoldDB" id="A0A1I4AAD0"/>
<dbReference type="OrthoDB" id="8369778at2"/>
<name>A0A1I4AAD0_9PROT</name>
<dbReference type="STRING" id="1123062.SAMN02745775_103270"/>
<keyword evidence="1" id="KW-1133">Transmembrane helix</keyword>
<proteinExistence type="predicted"/>
<feature type="transmembrane region" description="Helical" evidence="1">
    <location>
        <begin position="45"/>
        <end position="64"/>
    </location>
</feature>
<keyword evidence="1" id="KW-0812">Transmembrane</keyword>
<sequence>MNPRLAASLLAAALFFAAITNYVPAFVDAEGRVFGLFRLDIYKDALHLASALWALAAVLLGRAASVSFLRLFGTLYFLDGICGVLTGASFLDLSLFIHGIARDMPWMISILSSVPHLLLGGFGMATGWLGARRG</sequence>
<dbReference type="EMBL" id="FOSQ01000003">
    <property type="protein sequence ID" value="SFK53263.1"/>
    <property type="molecule type" value="Genomic_DNA"/>
</dbReference>
<protein>
    <recommendedName>
        <fullName evidence="4">DUF4383 domain-containing protein</fullName>
    </recommendedName>
</protein>
<organism evidence="2 3">
    <name type="scientific">Falsiroseomonas stagni DSM 19981</name>
    <dbReference type="NCBI Taxonomy" id="1123062"/>
    <lineage>
        <taxon>Bacteria</taxon>
        <taxon>Pseudomonadati</taxon>
        <taxon>Pseudomonadota</taxon>
        <taxon>Alphaproteobacteria</taxon>
        <taxon>Acetobacterales</taxon>
        <taxon>Roseomonadaceae</taxon>
        <taxon>Falsiroseomonas</taxon>
    </lineage>
</organism>